<evidence type="ECO:0000313" key="9">
    <source>
        <dbReference type="EMBL" id="QDS87204.1"/>
    </source>
</evidence>
<name>A0A517LX44_9BACT</name>
<dbReference type="GO" id="GO:0006783">
    <property type="term" value="P:heme biosynthetic process"/>
    <property type="evidence" value="ECO:0007669"/>
    <property type="project" value="UniProtKB-UniRule"/>
</dbReference>
<dbReference type="InterPro" id="IPR033644">
    <property type="entry name" value="Ferrochelatase_C"/>
</dbReference>
<dbReference type="Pfam" id="PF00762">
    <property type="entry name" value="Ferrochelatase"/>
    <property type="match status" value="1"/>
</dbReference>
<dbReference type="CDD" id="cd00419">
    <property type="entry name" value="Ferrochelatase_C"/>
    <property type="match status" value="1"/>
</dbReference>
<dbReference type="GO" id="GO:0046872">
    <property type="term" value="F:metal ion binding"/>
    <property type="evidence" value="ECO:0007669"/>
    <property type="project" value="UniProtKB-KW"/>
</dbReference>
<evidence type="ECO:0000313" key="10">
    <source>
        <dbReference type="Proteomes" id="UP000319557"/>
    </source>
</evidence>
<sequence>MPVTATDLTNATAPAPESLDAFLLISFGGPEGLEDVVPFLENVLRGKNVPHERMLEVAEHYKKFGGKSPINDQNRELLSAVHHELRRAGVQLPIYWGNRNWEPTIADALMSMRDDGKKNGIAFFTSMFSCYSGCRQYRENIADAQKQIGPNAPTIVRLRLGFNHPSFIEAVASRLNDALAAFPEAVRGEVPVLFTAHSIPISMAENCNYVQQLTEASRLVAQQTGSANWELCYQSRSGPPQVPWLEPDICDRIEALHQQAAADGGSLDRLVILPIGFTSDHMEVIYDLDDEAAALCKSLGIEMQRAGTVGTHPSFVRMIRELVEERIGRRDGRATAGELPACEDVCPADCCTYTPTRPGRPRA</sequence>
<accession>A0A517LX44</accession>
<evidence type="ECO:0000256" key="2">
    <source>
        <dbReference type="ARBA" id="ARBA00023004"/>
    </source>
</evidence>
<comment type="catalytic activity">
    <reaction evidence="6">
        <text>Fe-coproporphyrin III + 2 H(+) = coproporphyrin III + Fe(2+)</text>
        <dbReference type="Rhea" id="RHEA:49572"/>
        <dbReference type="ChEBI" id="CHEBI:15378"/>
        <dbReference type="ChEBI" id="CHEBI:29033"/>
        <dbReference type="ChEBI" id="CHEBI:68438"/>
        <dbReference type="ChEBI" id="CHEBI:131725"/>
        <dbReference type="EC" id="4.99.1.9"/>
    </reaction>
    <physiologicalReaction direction="right-to-left" evidence="6">
        <dbReference type="Rhea" id="RHEA:49574"/>
    </physiologicalReaction>
</comment>
<dbReference type="Gene3D" id="3.40.50.1400">
    <property type="match status" value="2"/>
</dbReference>
<dbReference type="EC" id="4.98.1.1" evidence="7"/>
<feature type="binding site" evidence="7">
    <location>
        <position position="197"/>
    </location>
    <ligand>
        <name>Fe(2+)</name>
        <dbReference type="ChEBI" id="CHEBI:29033"/>
    </ligand>
</feature>
<dbReference type="NCBIfam" id="NF000689">
    <property type="entry name" value="PRK00035.2-1"/>
    <property type="match status" value="1"/>
</dbReference>
<keyword evidence="7" id="KW-0479">Metal-binding</keyword>
<comment type="catalytic activity">
    <reaction evidence="7">
        <text>heme b + 2 H(+) = protoporphyrin IX + Fe(2+)</text>
        <dbReference type="Rhea" id="RHEA:22584"/>
        <dbReference type="ChEBI" id="CHEBI:15378"/>
        <dbReference type="ChEBI" id="CHEBI:29033"/>
        <dbReference type="ChEBI" id="CHEBI:57306"/>
        <dbReference type="ChEBI" id="CHEBI:60344"/>
        <dbReference type="EC" id="4.98.1.1"/>
    </reaction>
</comment>
<dbReference type="KEGG" id="ruv:EC9_13820"/>
<evidence type="ECO:0000256" key="1">
    <source>
        <dbReference type="ARBA" id="ARBA00007718"/>
    </source>
</evidence>
<dbReference type="PANTHER" id="PTHR11108:SF1">
    <property type="entry name" value="FERROCHELATASE, MITOCHONDRIAL"/>
    <property type="match status" value="1"/>
</dbReference>
<evidence type="ECO:0000256" key="4">
    <source>
        <dbReference type="ARBA" id="ARBA00023239"/>
    </source>
</evidence>
<evidence type="ECO:0000256" key="3">
    <source>
        <dbReference type="ARBA" id="ARBA00023133"/>
    </source>
</evidence>
<evidence type="ECO:0000256" key="6">
    <source>
        <dbReference type="ARBA" id="ARBA00024536"/>
    </source>
</evidence>
<dbReference type="CDD" id="cd03411">
    <property type="entry name" value="Ferrochelatase_N"/>
    <property type="match status" value="1"/>
</dbReference>
<dbReference type="InterPro" id="IPR033659">
    <property type="entry name" value="Ferrochelatase_N"/>
</dbReference>
<proteinExistence type="inferred from homology"/>
<comment type="pathway">
    <text evidence="7">Porphyrin-containing compound metabolism; protoheme biosynthesis; protoheme from protoporphyrin-IX: step 1/1.</text>
</comment>
<keyword evidence="10" id="KW-1185">Reference proteome</keyword>
<dbReference type="HAMAP" id="MF_00323">
    <property type="entry name" value="Ferrochelatase"/>
    <property type="match status" value="1"/>
</dbReference>
<dbReference type="UniPathway" id="UPA00252">
    <property type="reaction ID" value="UER00325"/>
</dbReference>
<dbReference type="AlphaFoldDB" id="A0A517LX44"/>
<dbReference type="InterPro" id="IPR001015">
    <property type="entry name" value="Ferrochelatase"/>
</dbReference>
<dbReference type="Proteomes" id="UP000319557">
    <property type="component" value="Chromosome"/>
</dbReference>
<keyword evidence="4 7" id="KW-0456">Lyase</keyword>
<dbReference type="GO" id="GO:0004325">
    <property type="term" value="F:ferrochelatase activity"/>
    <property type="evidence" value="ECO:0007669"/>
    <property type="project" value="UniProtKB-UniRule"/>
</dbReference>
<comment type="subcellular location">
    <subcellularLocation>
        <location evidence="7">Cytoplasm</location>
    </subcellularLocation>
</comment>
<gene>
    <name evidence="7 9" type="primary">hemH</name>
    <name evidence="9" type="ORF">EC9_13820</name>
</gene>
<dbReference type="RefSeq" id="WP_246105991.1">
    <property type="nucleotide sequence ID" value="NZ_CP036261.1"/>
</dbReference>
<protein>
    <recommendedName>
        <fullName evidence="7">Ferrochelatase</fullName>
        <ecNumber evidence="7">4.98.1.1</ecNumber>
    </recommendedName>
    <alternativeName>
        <fullName evidence="7">Heme synthase</fullName>
    </alternativeName>
    <alternativeName>
        <fullName evidence="7">Protoheme ferro-lyase</fullName>
    </alternativeName>
</protein>
<keyword evidence="7" id="KW-0963">Cytoplasm</keyword>
<comment type="similarity">
    <text evidence="1 7 8">Belongs to the ferrochelatase family.</text>
</comment>
<dbReference type="SUPFAM" id="SSF53800">
    <property type="entry name" value="Chelatase"/>
    <property type="match status" value="1"/>
</dbReference>
<organism evidence="9 10">
    <name type="scientific">Rosistilla ulvae</name>
    <dbReference type="NCBI Taxonomy" id="1930277"/>
    <lineage>
        <taxon>Bacteria</taxon>
        <taxon>Pseudomonadati</taxon>
        <taxon>Planctomycetota</taxon>
        <taxon>Planctomycetia</taxon>
        <taxon>Pirellulales</taxon>
        <taxon>Pirellulaceae</taxon>
        <taxon>Rosistilla</taxon>
    </lineage>
</organism>
<dbReference type="GO" id="GO:0005737">
    <property type="term" value="C:cytoplasm"/>
    <property type="evidence" value="ECO:0007669"/>
    <property type="project" value="UniProtKB-SubCell"/>
</dbReference>
<evidence type="ECO:0000256" key="8">
    <source>
        <dbReference type="RuleBase" id="RU004185"/>
    </source>
</evidence>
<dbReference type="EMBL" id="CP036261">
    <property type="protein sequence ID" value="QDS87204.1"/>
    <property type="molecule type" value="Genomic_DNA"/>
</dbReference>
<reference evidence="9 10" key="1">
    <citation type="submission" date="2019-02" db="EMBL/GenBank/DDBJ databases">
        <title>Deep-cultivation of Planctomycetes and their phenomic and genomic characterization uncovers novel biology.</title>
        <authorList>
            <person name="Wiegand S."/>
            <person name="Jogler M."/>
            <person name="Boedeker C."/>
            <person name="Pinto D."/>
            <person name="Vollmers J."/>
            <person name="Rivas-Marin E."/>
            <person name="Kohn T."/>
            <person name="Peeters S.H."/>
            <person name="Heuer A."/>
            <person name="Rast P."/>
            <person name="Oberbeckmann S."/>
            <person name="Bunk B."/>
            <person name="Jeske O."/>
            <person name="Meyerdierks A."/>
            <person name="Storesund J.E."/>
            <person name="Kallscheuer N."/>
            <person name="Luecker S."/>
            <person name="Lage O.M."/>
            <person name="Pohl T."/>
            <person name="Merkel B.J."/>
            <person name="Hornburger P."/>
            <person name="Mueller R.-W."/>
            <person name="Bruemmer F."/>
            <person name="Labrenz M."/>
            <person name="Spormann A.M."/>
            <person name="Op den Camp H."/>
            <person name="Overmann J."/>
            <person name="Amann R."/>
            <person name="Jetten M.S.M."/>
            <person name="Mascher T."/>
            <person name="Medema M.H."/>
            <person name="Devos D.P."/>
            <person name="Kaster A.-K."/>
            <person name="Ovreas L."/>
            <person name="Rohde M."/>
            <person name="Galperin M.Y."/>
            <person name="Jogler C."/>
        </authorList>
    </citation>
    <scope>NUCLEOTIDE SEQUENCE [LARGE SCALE GENOMIC DNA]</scope>
    <source>
        <strain evidence="9 10">EC9</strain>
    </source>
</reference>
<dbReference type="PANTHER" id="PTHR11108">
    <property type="entry name" value="FERROCHELATASE"/>
    <property type="match status" value="1"/>
</dbReference>
<keyword evidence="2 7" id="KW-0408">Iron</keyword>
<evidence type="ECO:0000256" key="5">
    <source>
        <dbReference type="ARBA" id="ARBA00023244"/>
    </source>
</evidence>
<evidence type="ECO:0000256" key="7">
    <source>
        <dbReference type="HAMAP-Rule" id="MF_00323"/>
    </source>
</evidence>
<keyword evidence="5 7" id="KW-0627">Porphyrin biosynthesis</keyword>
<comment type="function">
    <text evidence="7">Catalyzes the ferrous insertion into protoporphyrin IX.</text>
</comment>
<feature type="binding site" evidence="7">
    <location>
        <position position="283"/>
    </location>
    <ligand>
        <name>Fe(2+)</name>
        <dbReference type="ChEBI" id="CHEBI:29033"/>
    </ligand>
</feature>
<keyword evidence="3 7" id="KW-0350">Heme biosynthesis</keyword>